<organism evidence="1 2">
    <name type="scientific">Amborella trichopoda</name>
    <dbReference type="NCBI Taxonomy" id="13333"/>
    <lineage>
        <taxon>Eukaryota</taxon>
        <taxon>Viridiplantae</taxon>
        <taxon>Streptophyta</taxon>
        <taxon>Embryophyta</taxon>
        <taxon>Tracheophyta</taxon>
        <taxon>Spermatophyta</taxon>
        <taxon>Magnoliopsida</taxon>
        <taxon>Amborellales</taxon>
        <taxon>Amborellaceae</taxon>
        <taxon>Amborella</taxon>
    </lineage>
</organism>
<proteinExistence type="predicted"/>
<name>W1NJA7_AMBTC</name>
<dbReference type="HOGENOM" id="CLU_2963912_0_0_1"/>
<keyword evidence="2" id="KW-1185">Reference proteome</keyword>
<accession>W1NJA7</accession>
<reference evidence="2" key="1">
    <citation type="journal article" date="2013" name="Science">
        <title>The Amborella genome and the evolution of flowering plants.</title>
        <authorList>
            <consortium name="Amborella Genome Project"/>
        </authorList>
    </citation>
    <scope>NUCLEOTIDE SEQUENCE [LARGE SCALE GENOMIC DNA]</scope>
</reference>
<gene>
    <name evidence="1" type="ORF">AMTR_s00060p00123390</name>
</gene>
<dbReference type="Gramene" id="ERM95862">
    <property type="protein sequence ID" value="ERM95862"/>
    <property type="gene ID" value="AMTR_s00060p00123390"/>
</dbReference>
<dbReference type="AlphaFoldDB" id="W1NJA7"/>
<evidence type="ECO:0000313" key="1">
    <source>
        <dbReference type="EMBL" id="ERM95862.1"/>
    </source>
</evidence>
<sequence length="59" mass="6946">MEDEISSLQARAADLRVRWQHNREVMTERSQRLRRLRSGAEKHLSSSKRIAKSISLLEK</sequence>
<dbReference type="EMBL" id="KI397373">
    <property type="protein sequence ID" value="ERM95862.1"/>
    <property type="molecule type" value="Genomic_DNA"/>
</dbReference>
<evidence type="ECO:0000313" key="2">
    <source>
        <dbReference type="Proteomes" id="UP000017836"/>
    </source>
</evidence>
<protein>
    <submittedName>
        <fullName evidence="1">Uncharacterized protein</fullName>
    </submittedName>
</protein>
<dbReference type="Proteomes" id="UP000017836">
    <property type="component" value="Unassembled WGS sequence"/>
</dbReference>